<dbReference type="InterPro" id="IPR002931">
    <property type="entry name" value="Transglutaminase-like"/>
</dbReference>
<feature type="signal peptide" evidence="1">
    <location>
        <begin position="1"/>
        <end position="20"/>
    </location>
</feature>
<dbReference type="EMBL" id="FRAA01000001">
    <property type="protein sequence ID" value="SHJ75362.1"/>
    <property type="molecule type" value="Genomic_DNA"/>
</dbReference>
<evidence type="ECO:0000259" key="2">
    <source>
        <dbReference type="SMART" id="SM00460"/>
    </source>
</evidence>
<feature type="chain" id="PRO_5012635715" description="Transglutaminase-like domain-containing protein" evidence="1">
    <location>
        <begin position="21"/>
        <end position="553"/>
    </location>
</feature>
<evidence type="ECO:0000256" key="1">
    <source>
        <dbReference type="SAM" id="SignalP"/>
    </source>
</evidence>
<dbReference type="InterPro" id="IPR038765">
    <property type="entry name" value="Papain-like_cys_pep_sf"/>
</dbReference>
<proteinExistence type="predicted"/>
<dbReference type="STRING" id="156994.SAMN04488028_1011117"/>
<dbReference type="Gene3D" id="3.10.620.30">
    <property type="match status" value="1"/>
</dbReference>
<protein>
    <recommendedName>
        <fullName evidence="2">Transglutaminase-like domain-containing protein</fullName>
    </recommendedName>
</protein>
<gene>
    <name evidence="3" type="ORF">SAMN04488028_1011117</name>
</gene>
<accession>A0A1M6LW08</accession>
<keyword evidence="1" id="KW-0732">Signal</keyword>
<keyword evidence="4" id="KW-1185">Reference proteome</keyword>
<organism evidence="3 4">
    <name type="scientific">Reichenbachiella agariperforans</name>
    <dbReference type="NCBI Taxonomy" id="156994"/>
    <lineage>
        <taxon>Bacteria</taxon>
        <taxon>Pseudomonadati</taxon>
        <taxon>Bacteroidota</taxon>
        <taxon>Cytophagia</taxon>
        <taxon>Cytophagales</taxon>
        <taxon>Reichenbachiellaceae</taxon>
        <taxon>Reichenbachiella</taxon>
    </lineage>
</organism>
<dbReference type="AlphaFoldDB" id="A0A1M6LW08"/>
<evidence type="ECO:0000313" key="4">
    <source>
        <dbReference type="Proteomes" id="UP000184474"/>
    </source>
</evidence>
<sequence>MKVYCLLSLFFLALIQPLAAQIHTYTVDLNNTSVGSYQTSVHIADTIHTTQQLQLSLVTLQDSTSIFIQTRYQEDAIGQLLSATNDISLSPGDTIHSTYSNDSLITSLGDSSYFQMVLGPYGTQKVSQSTLHHLQDSIRFRTYSPDLHQVVTVFRTLTDTKVIRAQKYWVIHDSIAQLPAVESLYDLDFQCYASQQAGPFGKMEIRPTKKTVHTSPLLSLQDDQKIISSNIWLPDPKNINAIQLLITTTAGDTLETSMADNQFYPLPTDSLELAHCTESTPWINKDNLDLFYIADSLSRDLASSLEMAQALTLYCRRTAPKYPALALIRLARSIDLPARIVHGYYYQYGYWVSALWTEIGIDEEWQIFNPNSHSPINPSLYLPMVKSDLHDGLAPLFLHPKIAAIQTTNYLRNGNPMSSFESEEKQKDTHYENLGLGLSFDIPKKYTLTEDTTVKISPLLLELKNDTHHITLSYVTPTVLSEQWIAQYLLQHTGQLDISRNKYLNSNNYQAISETKAILVIPQGGSVFIWKFEGTQPENMIDAICKKNLLIKN</sequence>
<name>A0A1M6LW08_REIAG</name>
<evidence type="ECO:0000313" key="3">
    <source>
        <dbReference type="EMBL" id="SHJ75362.1"/>
    </source>
</evidence>
<dbReference type="SMART" id="SM00460">
    <property type="entry name" value="TGc"/>
    <property type="match status" value="1"/>
</dbReference>
<dbReference type="SUPFAM" id="SSF54001">
    <property type="entry name" value="Cysteine proteinases"/>
    <property type="match status" value="1"/>
</dbReference>
<dbReference type="Proteomes" id="UP000184474">
    <property type="component" value="Unassembled WGS sequence"/>
</dbReference>
<reference evidence="4" key="1">
    <citation type="submission" date="2016-11" db="EMBL/GenBank/DDBJ databases">
        <authorList>
            <person name="Varghese N."/>
            <person name="Submissions S."/>
        </authorList>
    </citation>
    <scope>NUCLEOTIDE SEQUENCE [LARGE SCALE GENOMIC DNA]</scope>
    <source>
        <strain evidence="4">DSM 26134</strain>
    </source>
</reference>
<feature type="domain" description="Transglutaminase-like" evidence="2">
    <location>
        <begin position="312"/>
        <end position="372"/>
    </location>
</feature>